<sequence>FTYVDVLRITNNFERVLQFSGYGTFRAINSFKHRNLTSLIGYYNEGIYLTFICEYTANRDLGSHLLGSIL</sequence>
<dbReference type="Proteomes" id="UP000237000">
    <property type="component" value="Unassembled WGS sequence"/>
</dbReference>
<dbReference type="GO" id="GO:0016301">
    <property type="term" value="F:kinase activity"/>
    <property type="evidence" value="ECO:0007669"/>
    <property type="project" value="UniProtKB-KW"/>
</dbReference>
<dbReference type="InParanoid" id="A0A2P5BQH0"/>
<keyword evidence="2" id="KW-1185">Reference proteome</keyword>
<dbReference type="AlphaFoldDB" id="A0A2P5BQH0"/>
<protein>
    <submittedName>
        <fullName evidence="1">Protein kinase-like domain containing protein</fullName>
    </submittedName>
</protein>
<dbReference type="InterPro" id="IPR011009">
    <property type="entry name" value="Kinase-like_dom_sf"/>
</dbReference>
<keyword evidence="1" id="KW-0418">Kinase</keyword>
<name>A0A2P5BQH0_TREOI</name>
<feature type="non-terminal residue" evidence="1">
    <location>
        <position position="1"/>
    </location>
</feature>
<comment type="caution">
    <text evidence="1">The sequence shown here is derived from an EMBL/GenBank/DDBJ whole genome shotgun (WGS) entry which is preliminary data.</text>
</comment>
<evidence type="ECO:0000313" key="1">
    <source>
        <dbReference type="EMBL" id="PON51020.1"/>
    </source>
</evidence>
<dbReference type="SUPFAM" id="SSF56112">
    <property type="entry name" value="Protein kinase-like (PK-like)"/>
    <property type="match status" value="1"/>
</dbReference>
<gene>
    <name evidence="1" type="ORF">TorRG33x02_312520</name>
</gene>
<organism evidence="1 2">
    <name type="scientific">Trema orientale</name>
    <name type="common">Charcoal tree</name>
    <name type="synonym">Celtis orientalis</name>
    <dbReference type="NCBI Taxonomy" id="63057"/>
    <lineage>
        <taxon>Eukaryota</taxon>
        <taxon>Viridiplantae</taxon>
        <taxon>Streptophyta</taxon>
        <taxon>Embryophyta</taxon>
        <taxon>Tracheophyta</taxon>
        <taxon>Spermatophyta</taxon>
        <taxon>Magnoliopsida</taxon>
        <taxon>eudicotyledons</taxon>
        <taxon>Gunneridae</taxon>
        <taxon>Pentapetalae</taxon>
        <taxon>rosids</taxon>
        <taxon>fabids</taxon>
        <taxon>Rosales</taxon>
        <taxon>Cannabaceae</taxon>
        <taxon>Trema</taxon>
    </lineage>
</organism>
<dbReference type="EMBL" id="JXTC01000479">
    <property type="protein sequence ID" value="PON51020.1"/>
    <property type="molecule type" value="Genomic_DNA"/>
</dbReference>
<keyword evidence="1" id="KW-0808">Transferase</keyword>
<evidence type="ECO:0000313" key="2">
    <source>
        <dbReference type="Proteomes" id="UP000237000"/>
    </source>
</evidence>
<proteinExistence type="predicted"/>
<reference evidence="2" key="1">
    <citation type="submission" date="2016-06" db="EMBL/GenBank/DDBJ databases">
        <title>Parallel loss of symbiosis genes in relatives of nitrogen-fixing non-legume Parasponia.</title>
        <authorList>
            <person name="Van Velzen R."/>
            <person name="Holmer R."/>
            <person name="Bu F."/>
            <person name="Rutten L."/>
            <person name="Van Zeijl A."/>
            <person name="Liu W."/>
            <person name="Santuari L."/>
            <person name="Cao Q."/>
            <person name="Sharma T."/>
            <person name="Shen D."/>
            <person name="Roswanjaya Y."/>
            <person name="Wardhani T."/>
            <person name="Kalhor M.S."/>
            <person name="Jansen J."/>
            <person name="Van den Hoogen J."/>
            <person name="Gungor B."/>
            <person name="Hartog M."/>
            <person name="Hontelez J."/>
            <person name="Verver J."/>
            <person name="Yang W.-C."/>
            <person name="Schijlen E."/>
            <person name="Repin R."/>
            <person name="Schilthuizen M."/>
            <person name="Schranz E."/>
            <person name="Heidstra R."/>
            <person name="Miyata K."/>
            <person name="Fedorova E."/>
            <person name="Kohlen W."/>
            <person name="Bisseling T."/>
            <person name="Smit S."/>
            <person name="Geurts R."/>
        </authorList>
    </citation>
    <scope>NUCLEOTIDE SEQUENCE [LARGE SCALE GENOMIC DNA]</scope>
    <source>
        <strain evidence="2">cv. RG33-2</strain>
    </source>
</reference>
<accession>A0A2P5BQH0</accession>